<evidence type="ECO:0000313" key="1">
    <source>
        <dbReference type="EMBL" id="MBX42682.1"/>
    </source>
</evidence>
<organism evidence="1">
    <name type="scientific">Rhizophora mucronata</name>
    <name type="common">Asiatic mangrove</name>
    <dbReference type="NCBI Taxonomy" id="61149"/>
    <lineage>
        <taxon>Eukaryota</taxon>
        <taxon>Viridiplantae</taxon>
        <taxon>Streptophyta</taxon>
        <taxon>Embryophyta</taxon>
        <taxon>Tracheophyta</taxon>
        <taxon>Spermatophyta</taxon>
        <taxon>Magnoliopsida</taxon>
        <taxon>eudicotyledons</taxon>
        <taxon>Gunneridae</taxon>
        <taxon>Pentapetalae</taxon>
        <taxon>rosids</taxon>
        <taxon>fabids</taxon>
        <taxon>Malpighiales</taxon>
        <taxon>Rhizophoraceae</taxon>
        <taxon>Rhizophora</taxon>
    </lineage>
</organism>
<sequence length="30" mass="3757">MNQFVHEIMTFSHYITIENQKIYRNMLNKI</sequence>
<protein>
    <submittedName>
        <fullName evidence="1">Uncharacterized protein</fullName>
    </submittedName>
</protein>
<name>A0A2P2NJL7_RHIMU</name>
<proteinExistence type="predicted"/>
<accession>A0A2P2NJL7</accession>
<dbReference type="AlphaFoldDB" id="A0A2P2NJL7"/>
<reference evidence="1" key="1">
    <citation type="submission" date="2018-02" db="EMBL/GenBank/DDBJ databases">
        <title>Rhizophora mucronata_Transcriptome.</title>
        <authorList>
            <person name="Meera S.P."/>
            <person name="Sreeshan A."/>
            <person name="Augustine A."/>
        </authorList>
    </citation>
    <scope>NUCLEOTIDE SEQUENCE</scope>
    <source>
        <tissue evidence="1">Leaf</tissue>
    </source>
</reference>
<dbReference type="EMBL" id="GGEC01062198">
    <property type="protein sequence ID" value="MBX42682.1"/>
    <property type="molecule type" value="Transcribed_RNA"/>
</dbReference>